<evidence type="ECO:0000256" key="4">
    <source>
        <dbReference type="ARBA" id="ARBA00023136"/>
    </source>
</evidence>
<keyword evidence="8" id="KW-1185">Reference proteome</keyword>
<feature type="transmembrane region" description="Helical" evidence="6">
    <location>
        <begin position="109"/>
        <end position="131"/>
    </location>
</feature>
<dbReference type="GO" id="GO:0016020">
    <property type="term" value="C:membrane"/>
    <property type="evidence" value="ECO:0007669"/>
    <property type="project" value="UniProtKB-SubCell"/>
</dbReference>
<dbReference type="EMBL" id="FYDG01000004">
    <property type="protein sequence ID" value="SNB71095.1"/>
    <property type="molecule type" value="Genomic_DNA"/>
</dbReference>
<protein>
    <submittedName>
        <fullName evidence="7">Membrane protein required for colicin V production</fullName>
    </submittedName>
</protein>
<name>A0A212RFF6_RHOAC</name>
<feature type="transmembrane region" description="Helical" evidence="6">
    <location>
        <begin position="29"/>
        <end position="50"/>
    </location>
</feature>
<evidence type="ECO:0000256" key="5">
    <source>
        <dbReference type="SAM" id="MobiDB-lite"/>
    </source>
</evidence>
<evidence type="ECO:0000256" key="6">
    <source>
        <dbReference type="SAM" id="Phobius"/>
    </source>
</evidence>
<keyword evidence="4 6" id="KW-0472">Membrane</keyword>
<accession>A0A212RFF6</accession>
<feature type="compositionally biased region" description="Basic and acidic residues" evidence="5">
    <location>
        <begin position="218"/>
        <end position="235"/>
    </location>
</feature>
<organism evidence="7 8">
    <name type="scientific">Rhodoblastus acidophilus</name>
    <name type="common">Rhodopseudomonas acidophila</name>
    <dbReference type="NCBI Taxonomy" id="1074"/>
    <lineage>
        <taxon>Bacteria</taxon>
        <taxon>Pseudomonadati</taxon>
        <taxon>Pseudomonadota</taxon>
        <taxon>Alphaproteobacteria</taxon>
        <taxon>Hyphomicrobiales</taxon>
        <taxon>Rhodoblastaceae</taxon>
        <taxon>Rhodoblastus</taxon>
    </lineage>
</organism>
<dbReference type="Pfam" id="PF02674">
    <property type="entry name" value="Colicin_V"/>
    <property type="match status" value="1"/>
</dbReference>
<evidence type="ECO:0000313" key="8">
    <source>
        <dbReference type="Proteomes" id="UP000198418"/>
    </source>
</evidence>
<dbReference type="AlphaFoldDB" id="A0A212RFF6"/>
<dbReference type="Proteomes" id="UP000198418">
    <property type="component" value="Unassembled WGS sequence"/>
</dbReference>
<feature type="transmembrane region" description="Helical" evidence="6">
    <location>
        <begin position="6"/>
        <end position="22"/>
    </location>
</feature>
<feature type="transmembrane region" description="Helical" evidence="6">
    <location>
        <begin position="70"/>
        <end position="89"/>
    </location>
</feature>
<dbReference type="InterPro" id="IPR003825">
    <property type="entry name" value="Colicin-V_CvpA"/>
</dbReference>
<feature type="compositionally biased region" description="Low complexity" evidence="5">
    <location>
        <begin position="185"/>
        <end position="194"/>
    </location>
</feature>
<dbReference type="PANTHER" id="PTHR36926">
    <property type="entry name" value="COLICIN V PRODUCTION PROTEIN"/>
    <property type="match status" value="1"/>
</dbReference>
<keyword evidence="2 6" id="KW-0812">Transmembrane</keyword>
<keyword evidence="3 6" id="KW-1133">Transmembrane helix</keyword>
<dbReference type="OrthoDB" id="9806894at2"/>
<reference evidence="8" key="1">
    <citation type="submission" date="2017-06" db="EMBL/GenBank/DDBJ databases">
        <authorList>
            <person name="Varghese N."/>
            <person name="Submissions S."/>
        </authorList>
    </citation>
    <scope>NUCLEOTIDE SEQUENCE [LARGE SCALE GENOMIC DNA]</scope>
    <source>
        <strain evidence="8">DSM 137</strain>
    </source>
</reference>
<proteinExistence type="predicted"/>
<evidence type="ECO:0000256" key="2">
    <source>
        <dbReference type="ARBA" id="ARBA00022692"/>
    </source>
</evidence>
<dbReference type="RefSeq" id="WP_088520773.1">
    <property type="nucleotide sequence ID" value="NZ_FYDG01000004.1"/>
</dbReference>
<evidence type="ECO:0000256" key="1">
    <source>
        <dbReference type="ARBA" id="ARBA00004141"/>
    </source>
</evidence>
<evidence type="ECO:0000313" key="7">
    <source>
        <dbReference type="EMBL" id="SNB71095.1"/>
    </source>
</evidence>
<dbReference type="PANTHER" id="PTHR36926:SF1">
    <property type="entry name" value="COLICIN V PRODUCTION PROTEIN"/>
    <property type="match status" value="1"/>
</dbReference>
<sequence>MPSYLDLIVLAVIVISALLAMLRGFTREVMAILSWGAAAAAAIYLYPALVPKLADPGSPVFIAKETLRPYIAGASIFFIVLILVSIITIRMSDAILDSKIGALDRSLGFLFGLGRGVLLCAIAFIFLNWLAPDAVTGADKAAGVKKDWLANSKSLPLLKTASDQLLALLPDDPDGLISKFKKPKPAATEETPAPDSDAEPKDAPATPSPAAPGAKPQAKPEPKADGGLDRNRLDSLTRGGR</sequence>
<dbReference type="GO" id="GO:0009403">
    <property type="term" value="P:toxin biosynthetic process"/>
    <property type="evidence" value="ECO:0007669"/>
    <property type="project" value="InterPro"/>
</dbReference>
<dbReference type="InterPro" id="IPR052719">
    <property type="entry name" value="CvpA-like"/>
</dbReference>
<feature type="region of interest" description="Disordered" evidence="5">
    <location>
        <begin position="179"/>
        <end position="241"/>
    </location>
</feature>
<comment type="subcellular location">
    <subcellularLocation>
        <location evidence="1">Membrane</location>
        <topology evidence="1">Multi-pass membrane protein</topology>
    </subcellularLocation>
</comment>
<evidence type="ECO:0000256" key="3">
    <source>
        <dbReference type="ARBA" id="ARBA00022989"/>
    </source>
</evidence>
<gene>
    <name evidence="7" type="ORF">SAMN06265338_10484</name>
</gene>